<evidence type="ECO:0000313" key="3">
    <source>
        <dbReference type="Proteomes" id="UP001379235"/>
    </source>
</evidence>
<accession>A0ABU8SDW0</accession>
<dbReference type="InterPro" id="IPR011104">
    <property type="entry name" value="Hpr_kin/Pase_C"/>
</dbReference>
<dbReference type="EMBL" id="JBBHJY010000015">
    <property type="protein sequence ID" value="MEJ6012166.1"/>
    <property type="molecule type" value="Genomic_DNA"/>
</dbReference>
<evidence type="ECO:0000313" key="2">
    <source>
        <dbReference type="EMBL" id="MEJ6012166.1"/>
    </source>
</evidence>
<dbReference type="Gene3D" id="3.40.50.300">
    <property type="entry name" value="P-loop containing nucleotide triphosphate hydrolases"/>
    <property type="match status" value="1"/>
</dbReference>
<sequence>MDLPLAQPATPPFFQLQAASPNASRAYEGEPIQVAGDEWVQSRLYPSGEFECEWKNWLVLRADRDGRTIRYSFDHQADRQAFEAHIANFAASMSLLLQGEETLHSTVVWFNGRGIGLLGPSGAGKSTFAAHLISQGAELVTDDLLRITSTEKNFYAEPGPSRIKLFAHTADRHFAKSWPSGKWNPLSEKYLFPTVGHSGTPIRRPLDALLFLSFPEKSEPEEVSMSQMRGLEVFQKIAGSTMFPSFSVSERLSRQFAFAKHIAQILPVYKLTYPRRDDIFPDVLSLLERNIEFVCA</sequence>
<dbReference type="Pfam" id="PF07475">
    <property type="entry name" value="Hpr_kinase_C"/>
    <property type="match status" value="1"/>
</dbReference>
<dbReference type="SUPFAM" id="SSF53795">
    <property type="entry name" value="PEP carboxykinase-like"/>
    <property type="match status" value="1"/>
</dbReference>
<dbReference type="RefSeq" id="WP_339970083.1">
    <property type="nucleotide sequence ID" value="NZ_JBBHJY010000015.1"/>
</dbReference>
<protein>
    <recommendedName>
        <fullName evidence="1">HPr kinase/phosphorylase C-terminal domain-containing protein</fullName>
    </recommendedName>
</protein>
<dbReference type="Proteomes" id="UP001379235">
    <property type="component" value="Unassembled WGS sequence"/>
</dbReference>
<keyword evidence="3" id="KW-1185">Reference proteome</keyword>
<dbReference type="InterPro" id="IPR027417">
    <property type="entry name" value="P-loop_NTPase"/>
</dbReference>
<proteinExistence type="predicted"/>
<feature type="domain" description="HPr kinase/phosphorylase C-terminal" evidence="1">
    <location>
        <begin position="100"/>
        <end position="155"/>
    </location>
</feature>
<organism evidence="2 3">
    <name type="scientific">Novosphingobium aquae</name>
    <dbReference type="NCBI Taxonomy" id="3133435"/>
    <lineage>
        <taxon>Bacteria</taxon>
        <taxon>Pseudomonadati</taxon>
        <taxon>Pseudomonadota</taxon>
        <taxon>Alphaproteobacteria</taxon>
        <taxon>Sphingomonadales</taxon>
        <taxon>Sphingomonadaceae</taxon>
        <taxon>Novosphingobium</taxon>
    </lineage>
</organism>
<gene>
    <name evidence="2" type="ORF">WG900_19875</name>
</gene>
<comment type="caution">
    <text evidence="2">The sequence shown here is derived from an EMBL/GenBank/DDBJ whole genome shotgun (WGS) entry which is preliminary data.</text>
</comment>
<evidence type="ECO:0000259" key="1">
    <source>
        <dbReference type="Pfam" id="PF07475"/>
    </source>
</evidence>
<reference evidence="2 3" key="1">
    <citation type="submission" date="2024-03" db="EMBL/GenBank/DDBJ databases">
        <authorList>
            <person name="Jo J.-H."/>
        </authorList>
    </citation>
    <scope>NUCLEOTIDE SEQUENCE [LARGE SCALE GENOMIC DNA]</scope>
    <source>
        <strain evidence="2 3">AS3R-12</strain>
    </source>
</reference>
<name>A0ABU8SDW0_9SPHN</name>